<reference evidence="1 2" key="1">
    <citation type="submission" date="2018-11" db="EMBL/GenBank/DDBJ databases">
        <title>Complete genome sequence of Leptospira kmetyi isolate LS 001/16 from soil sample associated with a leptospirosis patient in Kelantan.</title>
        <authorList>
            <person name="Muhammad Yusoff F."/>
            <person name="Muhammad Yusoff S."/>
            <person name="Ahmad M.N."/>
            <person name="Yusof N.Y."/>
            <person name="Aziah I."/>
        </authorList>
    </citation>
    <scope>NUCLEOTIDE SEQUENCE [LARGE SCALE GENOMIC DNA]</scope>
    <source>
        <strain evidence="1 2">LS 001/16</strain>
    </source>
</reference>
<dbReference type="RefSeq" id="WP_123179909.1">
    <property type="nucleotide sequence ID" value="NZ_CP033614.1"/>
</dbReference>
<evidence type="ECO:0000313" key="1">
    <source>
        <dbReference type="EMBL" id="AYV56604.1"/>
    </source>
</evidence>
<dbReference type="EMBL" id="CP033614">
    <property type="protein sequence ID" value="AYV56604.1"/>
    <property type="molecule type" value="Genomic_DNA"/>
</dbReference>
<protein>
    <submittedName>
        <fullName evidence="1">Uncharacterized protein</fullName>
    </submittedName>
</protein>
<dbReference type="KEGG" id="lkm:EFP84_14615"/>
<organism evidence="1 2">
    <name type="scientific">Leptospira kmetyi</name>
    <dbReference type="NCBI Taxonomy" id="408139"/>
    <lineage>
        <taxon>Bacteria</taxon>
        <taxon>Pseudomonadati</taxon>
        <taxon>Spirochaetota</taxon>
        <taxon>Spirochaetia</taxon>
        <taxon>Leptospirales</taxon>
        <taxon>Leptospiraceae</taxon>
        <taxon>Leptospira</taxon>
    </lineage>
</organism>
<dbReference type="Proteomes" id="UP000276407">
    <property type="component" value="Chromosome 1"/>
</dbReference>
<accession>A0AAD0XPR0</accession>
<proteinExistence type="predicted"/>
<dbReference type="AlphaFoldDB" id="A0AAD0XPR0"/>
<sequence length="180" mass="21544">MKSELALEQRCRELIGQRIENVQYYGTFEIFENAHSVFRSVYIFTSDRRIHRFGFEDEFSLRWGFGISVKSVAAVFPKDDEEQLHEARDLWSKRTDSFLIADVRLHWRYIEDSHRGLFHSYSRSDYPQDLELILENGKRIFIGIARILEGNRCKLFTNHLTVFFDPIQRERMYEAPILWG</sequence>
<gene>
    <name evidence="1" type="ORF">EFP84_14615</name>
</gene>
<name>A0AAD0XPR0_9LEPT</name>
<evidence type="ECO:0000313" key="2">
    <source>
        <dbReference type="Proteomes" id="UP000276407"/>
    </source>
</evidence>